<feature type="region of interest" description="Disordered" evidence="1">
    <location>
        <begin position="355"/>
        <end position="375"/>
    </location>
</feature>
<evidence type="ECO:0000313" key="3">
    <source>
        <dbReference type="Proteomes" id="UP000249363"/>
    </source>
</evidence>
<dbReference type="Proteomes" id="UP000249363">
    <property type="component" value="Unassembled WGS sequence"/>
</dbReference>
<evidence type="ECO:0000313" key="2">
    <source>
        <dbReference type="EMBL" id="RAO68897.1"/>
    </source>
</evidence>
<dbReference type="EMBL" id="MIKG01000008">
    <property type="protein sequence ID" value="RAO68897.1"/>
    <property type="molecule type" value="Genomic_DNA"/>
</dbReference>
<evidence type="ECO:0000256" key="1">
    <source>
        <dbReference type="SAM" id="MobiDB-lite"/>
    </source>
</evidence>
<keyword evidence="3" id="KW-1185">Reference proteome</keyword>
<accession>A0A364KZB5</accession>
<dbReference type="RefSeq" id="XP_040733413.1">
    <property type="nucleotide sequence ID" value="XM_040877326.1"/>
</dbReference>
<dbReference type="GeneID" id="63794125"/>
<comment type="caution">
    <text evidence="2">The sequence shown here is derived from an EMBL/GenBank/DDBJ whole genome shotgun (WGS) entry which is preliminary data.</text>
</comment>
<name>A0A364KZB5_TALAM</name>
<dbReference type="STRING" id="1196081.A0A364KZB5"/>
<gene>
    <name evidence="2" type="ORF">BHQ10_004909</name>
</gene>
<dbReference type="OrthoDB" id="4226581at2759"/>
<protein>
    <submittedName>
        <fullName evidence="2">Uncharacterized protein</fullName>
    </submittedName>
</protein>
<dbReference type="AlphaFoldDB" id="A0A364KZB5"/>
<proteinExistence type="predicted"/>
<organism evidence="2 3">
    <name type="scientific">Talaromyces amestolkiae</name>
    <dbReference type="NCBI Taxonomy" id="1196081"/>
    <lineage>
        <taxon>Eukaryota</taxon>
        <taxon>Fungi</taxon>
        <taxon>Dikarya</taxon>
        <taxon>Ascomycota</taxon>
        <taxon>Pezizomycotina</taxon>
        <taxon>Eurotiomycetes</taxon>
        <taxon>Eurotiomycetidae</taxon>
        <taxon>Eurotiales</taxon>
        <taxon>Trichocomaceae</taxon>
        <taxon>Talaromyces</taxon>
        <taxon>Talaromyces sect. Talaromyces</taxon>
    </lineage>
</organism>
<reference evidence="2 3" key="1">
    <citation type="journal article" date="2017" name="Biotechnol. Biofuels">
        <title>Differential beta-glucosidase expression as a function of carbon source availability in Talaromyces amestolkiae: a genomic and proteomic approach.</title>
        <authorList>
            <person name="de Eugenio L.I."/>
            <person name="Mendez-Liter J.A."/>
            <person name="Nieto-Dominguez M."/>
            <person name="Alonso L."/>
            <person name="Gil-Munoz J."/>
            <person name="Barriuso J."/>
            <person name="Prieto A."/>
            <person name="Martinez M.J."/>
        </authorList>
    </citation>
    <scope>NUCLEOTIDE SEQUENCE [LARGE SCALE GENOMIC DNA]</scope>
    <source>
        <strain evidence="2 3">CIB</strain>
    </source>
</reference>
<sequence>MPLKIFHSGRQSRLERSKVEKAIEELYEAVDSMDVTVLDGQQIAKLAVRVYDLEIDDQDAGSSNSKQLSFFAPLSQELYKRYPLGEKEERTFHNSLHNFFKIPPGKSSAINLADDLTTQFAWFVDGHDRPDIPINGSCFKPTLGGLSGWGFQEGPFDFETDKDNDDYVFDDLVTEPPCLRAFFLDRYPGYEEEEISHFMFGLKIDCENGHELFKGEVLQILMAMKGQLKLRELEKHVVFPLLVFSFMGRQGRIIEAFHDSSYLNIHKSRLFEFRNFEEAPFDLFARYFANTPIGDTRHLPVPQQIHTEATSAVDSTMKLHDSGTVRQQRLTKQGENTLERQPSLRNFWKQRLSVRSKKDNRRGDVRTTFPDQVEE</sequence>